<dbReference type="PANTHER" id="PTHR11136">
    <property type="entry name" value="FOLYLPOLYGLUTAMATE SYNTHASE-RELATED"/>
    <property type="match status" value="1"/>
</dbReference>
<evidence type="ECO:0000313" key="13">
    <source>
        <dbReference type="Proteomes" id="UP000031004"/>
    </source>
</evidence>
<dbReference type="NCBIfam" id="TIGR01499">
    <property type="entry name" value="folC"/>
    <property type="match status" value="1"/>
</dbReference>
<dbReference type="InterPro" id="IPR001645">
    <property type="entry name" value="Folylpolyglutamate_synth"/>
</dbReference>
<feature type="domain" description="Mur ligase C-terminal" evidence="10">
    <location>
        <begin position="327"/>
        <end position="439"/>
    </location>
</feature>
<dbReference type="SUPFAM" id="SSF53244">
    <property type="entry name" value="MurD-like peptide ligases, peptide-binding domain"/>
    <property type="match status" value="1"/>
</dbReference>
<keyword evidence="4" id="KW-0479">Metal-binding</keyword>
<dbReference type="PANTHER" id="PTHR11136:SF0">
    <property type="entry name" value="DIHYDROFOLATE SYNTHETASE-RELATED"/>
    <property type="match status" value="1"/>
</dbReference>
<dbReference type="RefSeq" id="WP_039322240.1">
    <property type="nucleotide sequence ID" value="NZ_JACKSA010000369.1"/>
</dbReference>
<feature type="domain" description="Mur ligase central" evidence="11">
    <location>
        <begin position="56"/>
        <end position="299"/>
    </location>
</feature>
<dbReference type="InterPro" id="IPR018109">
    <property type="entry name" value="Folylpolyglutamate_synth_CS"/>
</dbReference>
<proteinExistence type="inferred from homology"/>
<protein>
    <recommendedName>
        <fullName evidence="2">tetrahydrofolate synthase</fullName>
        <ecNumber evidence="2">6.3.2.17</ecNumber>
    </recommendedName>
    <alternativeName>
        <fullName evidence="8">Tetrahydrofolylpolyglutamate synthase</fullName>
    </alternativeName>
</protein>
<evidence type="ECO:0000256" key="6">
    <source>
        <dbReference type="ARBA" id="ARBA00022840"/>
    </source>
</evidence>
<accession>A0ABR4YSK1</accession>
<comment type="similarity">
    <text evidence="1">Belongs to the folylpolyglutamate synthase family.</text>
</comment>
<evidence type="ECO:0000256" key="9">
    <source>
        <dbReference type="ARBA" id="ARBA00047493"/>
    </source>
</evidence>
<dbReference type="PROSITE" id="PS01012">
    <property type="entry name" value="FOLYLPOLYGLU_SYNT_2"/>
    <property type="match status" value="1"/>
</dbReference>
<dbReference type="InterPro" id="IPR036615">
    <property type="entry name" value="Mur_ligase_C_dom_sf"/>
</dbReference>
<sequence length="472" mass="49796">MTDPIPSPDEIAALLQVEHLLDQRWPETKLDPSTARIAALLELLGSPQRAYPSIHVAGTNGKTSVARIIDALLIALHRRTGRTTSPHLQSAVERISIDGKPITPAQYVNTYTEVEPFVQLVDQQSEAAGGPKMSKFEVLTAMAFAAFADAPIDVAVVEVGMGGRWDATNVVNAPVAVITPIGIDHTDYLGDTISAIAGEKAGIITRQPEDPVPLEVDTSTVAVIGKQVPEAMEVLLEEAVRADAAVAREDSEFAVLSRQVAIGGQLLELQGLGGVYSDIFLPLHGEHQAHNAVLALAAVEAFFGAGADRQLDVDAVRAGFASVQSPGRMERMRSAPTVFIDAAHNPAGAAALAQTLQQEFDFRFLVGVVSVMGDKDVGGILNALEPVFDQIVVTHNGSPRAMEVETLASLAEERFGQDRVITAMTLPDAIETATALVEESGEDEGLSGAGMVITGSVVTAGAARTLFGRDPQ</sequence>
<evidence type="ECO:0000256" key="8">
    <source>
        <dbReference type="ARBA" id="ARBA00030592"/>
    </source>
</evidence>
<dbReference type="Pfam" id="PF08245">
    <property type="entry name" value="Mur_ligase_M"/>
    <property type="match status" value="1"/>
</dbReference>
<evidence type="ECO:0000256" key="2">
    <source>
        <dbReference type="ARBA" id="ARBA00013025"/>
    </source>
</evidence>
<comment type="catalytic activity">
    <reaction evidence="9">
        <text>(6S)-5,6,7,8-tetrahydrofolyl-(gamma-L-Glu)(n) + L-glutamate + ATP = (6S)-5,6,7,8-tetrahydrofolyl-(gamma-L-Glu)(n+1) + ADP + phosphate + H(+)</text>
        <dbReference type="Rhea" id="RHEA:10580"/>
        <dbReference type="Rhea" id="RHEA-COMP:14738"/>
        <dbReference type="Rhea" id="RHEA-COMP:14740"/>
        <dbReference type="ChEBI" id="CHEBI:15378"/>
        <dbReference type="ChEBI" id="CHEBI:29985"/>
        <dbReference type="ChEBI" id="CHEBI:30616"/>
        <dbReference type="ChEBI" id="CHEBI:43474"/>
        <dbReference type="ChEBI" id="CHEBI:141005"/>
        <dbReference type="ChEBI" id="CHEBI:456216"/>
        <dbReference type="EC" id="6.3.2.17"/>
    </reaction>
</comment>
<dbReference type="InterPro" id="IPR036565">
    <property type="entry name" value="Mur-like_cat_sf"/>
</dbReference>
<comment type="caution">
    <text evidence="12">The sequence shown here is derived from an EMBL/GenBank/DDBJ whole genome shotgun (WGS) entry which is preliminary data.</text>
</comment>
<dbReference type="SUPFAM" id="SSF53623">
    <property type="entry name" value="MurD-like peptide ligases, catalytic domain"/>
    <property type="match status" value="1"/>
</dbReference>
<dbReference type="Proteomes" id="UP000031004">
    <property type="component" value="Unassembled WGS sequence"/>
</dbReference>
<dbReference type="InterPro" id="IPR013221">
    <property type="entry name" value="Mur_ligase_cen"/>
</dbReference>
<evidence type="ECO:0000256" key="5">
    <source>
        <dbReference type="ARBA" id="ARBA00022741"/>
    </source>
</evidence>
<dbReference type="NCBIfam" id="NF047860">
    <property type="entry name" value="Tet-DihydfolSynFolCMyb"/>
    <property type="match status" value="1"/>
</dbReference>
<keyword evidence="3" id="KW-0436">Ligase</keyword>
<reference evidence="12 13" key="1">
    <citation type="submission" date="2014-11" db="EMBL/GenBank/DDBJ databases">
        <title>Mycobacterium setense Manresensis Genome.</title>
        <authorList>
            <person name="Rech G."/>
            <person name="Sumoy L."/>
        </authorList>
    </citation>
    <scope>NUCLEOTIDE SEQUENCE [LARGE SCALE GENOMIC DNA]</scope>
    <source>
        <strain evidence="12 13">Manresensis</strain>
    </source>
</reference>
<evidence type="ECO:0000259" key="11">
    <source>
        <dbReference type="Pfam" id="PF08245"/>
    </source>
</evidence>
<dbReference type="EC" id="6.3.2.17" evidence="2"/>
<organism evidence="12 13">
    <name type="scientific">Mycolicibacterium setense</name>
    <dbReference type="NCBI Taxonomy" id="431269"/>
    <lineage>
        <taxon>Bacteria</taxon>
        <taxon>Bacillati</taxon>
        <taxon>Actinomycetota</taxon>
        <taxon>Actinomycetes</taxon>
        <taxon>Mycobacteriales</taxon>
        <taxon>Mycobacteriaceae</taxon>
        <taxon>Mycolicibacterium</taxon>
    </lineage>
</organism>
<keyword evidence="13" id="KW-1185">Reference proteome</keyword>
<evidence type="ECO:0000259" key="10">
    <source>
        <dbReference type="Pfam" id="PF02875"/>
    </source>
</evidence>
<evidence type="ECO:0000256" key="7">
    <source>
        <dbReference type="ARBA" id="ARBA00022842"/>
    </source>
</evidence>
<name>A0ABR4YSK1_9MYCO</name>
<evidence type="ECO:0000256" key="1">
    <source>
        <dbReference type="ARBA" id="ARBA00008276"/>
    </source>
</evidence>
<keyword evidence="6" id="KW-0067">ATP-binding</keyword>
<evidence type="ECO:0000256" key="3">
    <source>
        <dbReference type="ARBA" id="ARBA00022598"/>
    </source>
</evidence>
<evidence type="ECO:0000313" key="12">
    <source>
        <dbReference type="EMBL" id="KHO23897.1"/>
    </source>
</evidence>
<dbReference type="Gene3D" id="3.40.1190.10">
    <property type="entry name" value="Mur-like, catalytic domain"/>
    <property type="match status" value="1"/>
</dbReference>
<dbReference type="Gene3D" id="3.90.190.20">
    <property type="entry name" value="Mur ligase, C-terminal domain"/>
    <property type="match status" value="1"/>
</dbReference>
<dbReference type="PIRSF" id="PIRSF001563">
    <property type="entry name" value="Folylpolyglu_synth"/>
    <property type="match status" value="1"/>
</dbReference>
<gene>
    <name evidence="12" type="ORF">QQ44_17115</name>
</gene>
<evidence type="ECO:0000256" key="4">
    <source>
        <dbReference type="ARBA" id="ARBA00022723"/>
    </source>
</evidence>
<dbReference type="EMBL" id="JTLZ01000008">
    <property type="protein sequence ID" value="KHO23897.1"/>
    <property type="molecule type" value="Genomic_DNA"/>
</dbReference>
<keyword evidence="7" id="KW-0460">Magnesium</keyword>
<dbReference type="InterPro" id="IPR004101">
    <property type="entry name" value="Mur_ligase_C"/>
</dbReference>
<dbReference type="Pfam" id="PF02875">
    <property type="entry name" value="Mur_ligase_C"/>
    <property type="match status" value="1"/>
</dbReference>
<keyword evidence="5" id="KW-0547">Nucleotide-binding</keyword>